<dbReference type="Gramene" id="KFK27651">
    <property type="protein sequence ID" value="KFK27651"/>
    <property type="gene ID" value="AALP_AA8G411000"/>
</dbReference>
<reference evidence="5" key="1">
    <citation type="journal article" date="2015" name="Nat. Plants">
        <title>Genome expansion of Arabis alpina linked with retrotransposition and reduced symmetric DNA methylation.</title>
        <authorList>
            <person name="Willing E.M."/>
            <person name="Rawat V."/>
            <person name="Mandakova T."/>
            <person name="Maumus F."/>
            <person name="James G.V."/>
            <person name="Nordstroem K.J."/>
            <person name="Becker C."/>
            <person name="Warthmann N."/>
            <person name="Chica C."/>
            <person name="Szarzynska B."/>
            <person name="Zytnicki M."/>
            <person name="Albani M.C."/>
            <person name="Kiefer C."/>
            <person name="Bergonzi S."/>
            <person name="Castaings L."/>
            <person name="Mateos J.L."/>
            <person name="Berns M.C."/>
            <person name="Bujdoso N."/>
            <person name="Piofczyk T."/>
            <person name="de Lorenzo L."/>
            <person name="Barrero-Sicilia C."/>
            <person name="Mateos I."/>
            <person name="Piednoel M."/>
            <person name="Hagmann J."/>
            <person name="Chen-Min-Tao R."/>
            <person name="Iglesias-Fernandez R."/>
            <person name="Schuster S.C."/>
            <person name="Alonso-Blanco C."/>
            <person name="Roudier F."/>
            <person name="Carbonero P."/>
            <person name="Paz-Ares J."/>
            <person name="Davis S.J."/>
            <person name="Pecinka A."/>
            <person name="Quesneville H."/>
            <person name="Colot V."/>
            <person name="Lysak M.A."/>
            <person name="Weigel D."/>
            <person name="Coupland G."/>
            <person name="Schneeberger K."/>
        </authorList>
    </citation>
    <scope>NUCLEOTIDE SEQUENCE [LARGE SCALE GENOMIC DNA]</scope>
    <source>
        <strain evidence="5">cv. Pajares</strain>
    </source>
</reference>
<feature type="region of interest" description="Disordered" evidence="1">
    <location>
        <begin position="225"/>
        <end position="375"/>
    </location>
</feature>
<feature type="compositionally biased region" description="Polar residues" evidence="1">
    <location>
        <begin position="579"/>
        <end position="596"/>
    </location>
</feature>
<organism evidence="4 5">
    <name type="scientific">Arabis alpina</name>
    <name type="common">Alpine rock-cress</name>
    <dbReference type="NCBI Taxonomy" id="50452"/>
    <lineage>
        <taxon>Eukaryota</taxon>
        <taxon>Viridiplantae</taxon>
        <taxon>Streptophyta</taxon>
        <taxon>Embryophyta</taxon>
        <taxon>Tracheophyta</taxon>
        <taxon>Spermatophyta</taxon>
        <taxon>Magnoliopsida</taxon>
        <taxon>eudicotyledons</taxon>
        <taxon>Gunneridae</taxon>
        <taxon>Pentapetalae</taxon>
        <taxon>rosids</taxon>
        <taxon>malvids</taxon>
        <taxon>Brassicales</taxon>
        <taxon>Brassicaceae</taxon>
        <taxon>Arabideae</taxon>
        <taxon>Arabis</taxon>
    </lineage>
</organism>
<feature type="compositionally biased region" description="Basic and acidic residues" evidence="1">
    <location>
        <begin position="348"/>
        <end position="360"/>
    </location>
</feature>
<feature type="domain" description="Zinc knuckle CX2CX4HX4C" evidence="3">
    <location>
        <begin position="176"/>
        <end position="218"/>
    </location>
</feature>
<dbReference type="Pfam" id="PF14392">
    <property type="entry name" value="zf-CCHC_4"/>
    <property type="match status" value="1"/>
</dbReference>
<protein>
    <recommendedName>
        <fullName evidence="6">DUF4283 domain-containing protein</fullName>
    </recommendedName>
</protein>
<dbReference type="InterPro" id="IPR040256">
    <property type="entry name" value="At4g02000-like"/>
</dbReference>
<evidence type="ECO:0000259" key="3">
    <source>
        <dbReference type="Pfam" id="PF14392"/>
    </source>
</evidence>
<feature type="compositionally biased region" description="Basic and acidic residues" evidence="1">
    <location>
        <begin position="1"/>
        <end position="12"/>
    </location>
</feature>
<keyword evidence="5" id="KW-1185">Reference proteome</keyword>
<evidence type="ECO:0000313" key="4">
    <source>
        <dbReference type="EMBL" id="KFK27651.1"/>
    </source>
</evidence>
<dbReference type="Proteomes" id="UP000029120">
    <property type="component" value="Chromosome 8"/>
</dbReference>
<dbReference type="eggNOG" id="KOG1075">
    <property type="taxonomic scope" value="Eukaryota"/>
</dbReference>
<feature type="region of interest" description="Disordered" evidence="1">
    <location>
        <begin position="477"/>
        <end position="596"/>
    </location>
</feature>
<dbReference type="EMBL" id="CM002876">
    <property type="protein sequence ID" value="KFK27651.1"/>
    <property type="molecule type" value="Genomic_DNA"/>
</dbReference>
<dbReference type="AlphaFoldDB" id="A0A087GCP9"/>
<feature type="region of interest" description="Disordered" evidence="1">
    <location>
        <begin position="1"/>
        <end position="23"/>
    </location>
</feature>
<dbReference type="InterPro" id="IPR025836">
    <property type="entry name" value="Zn_knuckle_CX2CX4HX4C"/>
</dbReference>
<feature type="compositionally biased region" description="Basic and acidic residues" evidence="1">
    <location>
        <begin position="276"/>
        <end position="286"/>
    </location>
</feature>
<dbReference type="InterPro" id="IPR025558">
    <property type="entry name" value="DUF4283"/>
</dbReference>
<feature type="compositionally biased region" description="Basic and acidic residues" evidence="1">
    <location>
        <begin position="225"/>
        <end position="250"/>
    </location>
</feature>
<dbReference type="OrthoDB" id="1113960at2759"/>
<feature type="domain" description="DUF4283" evidence="2">
    <location>
        <begin position="39"/>
        <end position="120"/>
    </location>
</feature>
<dbReference type="OMA" id="RESPYHR"/>
<sequence>MSRRFSSTEKGKGLAVPEDPPRAARVKVPDFDPSELVHNHDLLLVGRITNPKIQKMWALLPFFADHWKVSSRPIGADLGQGRFQYQFASEEDLQKVLDNRPYHFAHWMILLQRWEKTVSPSFPSQIPFWIQVQGVPSHLWSTVTLKSLAANIGHFERSDITKTAAKMRVTVNGLLPLITSSTLEFSNGDEVQADLVYEKLERHCSSCLMLDHDVKDCPEMVKAPMRSDKQAHPYSEDAVRLPGNIKERLSTRQIPAYQKKSGNSRRYEPTVPSGQRRRDDTPHSQSERQNYQTEAARYSHNPTRSPQPEHHRETKDQSYKRKERSPQKPIWVEKRRRELPRALLSSPERSETPRERRPPLERVPSPAKQVPETPPPLALQVAIGEVREVMTRYSNCPDPCESAVRKDRARLAEEQGEYEETAAHMVRAAIEYEERERLLNLRMEEDLVQLEVANQAAKVPFDRQQFDRIPIRQRLGPLNATHGLSPPAINTTSPPPVKRKPGRPPGKNPVPKALMGMGQKIRRVVGVKPSPRRNLNQPSKKVGKTKEAQKKQAKAGPSGVKRRLIPQSSEVPDEELSQLPRNQRNADFQNPSSPVP</sequence>
<dbReference type="PANTHER" id="PTHR31286:SF163">
    <property type="entry name" value="ZINC KNUCKLE CX2CX4HX4C DOMAIN-CONTAINING PROTEIN"/>
    <property type="match status" value="1"/>
</dbReference>
<feature type="compositionally biased region" description="Basic and acidic residues" evidence="1">
    <location>
        <begin position="307"/>
        <end position="340"/>
    </location>
</feature>
<evidence type="ECO:0008006" key="6">
    <source>
        <dbReference type="Google" id="ProtNLM"/>
    </source>
</evidence>
<dbReference type="PANTHER" id="PTHR31286">
    <property type="entry name" value="GLYCINE-RICH CELL WALL STRUCTURAL PROTEIN 1.8-LIKE"/>
    <property type="match status" value="1"/>
</dbReference>
<evidence type="ECO:0000259" key="2">
    <source>
        <dbReference type="Pfam" id="PF14111"/>
    </source>
</evidence>
<gene>
    <name evidence="4" type="ordered locus">AALP_Aa8g411000</name>
</gene>
<proteinExistence type="predicted"/>
<evidence type="ECO:0000256" key="1">
    <source>
        <dbReference type="SAM" id="MobiDB-lite"/>
    </source>
</evidence>
<accession>A0A087GCP9</accession>
<name>A0A087GCP9_ARAAL</name>
<dbReference type="Pfam" id="PF14111">
    <property type="entry name" value="DUF4283"/>
    <property type="match status" value="1"/>
</dbReference>
<evidence type="ECO:0000313" key="5">
    <source>
        <dbReference type="Proteomes" id="UP000029120"/>
    </source>
</evidence>